<reference evidence="1" key="1">
    <citation type="journal article" date="2022" name="bioRxiv">
        <title>Genomics of Preaxostyla Flagellates Illuminates Evolutionary Transitions and the Path Towards Mitochondrial Loss.</title>
        <authorList>
            <person name="Novak L.V.F."/>
            <person name="Treitli S.C."/>
            <person name="Pyrih J."/>
            <person name="Halakuc P."/>
            <person name="Pipaliya S.V."/>
            <person name="Vacek V."/>
            <person name="Brzon O."/>
            <person name="Soukal P."/>
            <person name="Eme L."/>
            <person name="Dacks J.B."/>
            <person name="Karnkowska A."/>
            <person name="Elias M."/>
            <person name="Hampl V."/>
        </authorList>
    </citation>
    <scope>NUCLEOTIDE SEQUENCE</scope>
    <source>
        <strain evidence="1">RCP-MX</strain>
    </source>
</reference>
<name>A0ABQ8UAF0_9EUKA</name>
<evidence type="ECO:0000313" key="2">
    <source>
        <dbReference type="Proteomes" id="UP001141327"/>
    </source>
</evidence>
<keyword evidence="2" id="KW-1185">Reference proteome</keyword>
<sequence length="148" mass="16816">MLQNLRECQFKTNDRWRFLSSWTRSHDLPDVGRPISVHGEQSERIQEHIPFNSAQTSTMHEGFGTEITLRTTMPGGEGAHCVQLSSSRHKGLVRKGRKIKFPQNKVERQLATFGYMLASSWRSAKWSVLYFSKSFAPAVNQGGIPVPQ</sequence>
<evidence type="ECO:0000313" key="1">
    <source>
        <dbReference type="EMBL" id="KAJ4454998.1"/>
    </source>
</evidence>
<proteinExistence type="predicted"/>
<accession>A0ABQ8UAF0</accession>
<gene>
    <name evidence="1" type="ORF">PAPYR_10122</name>
</gene>
<dbReference type="Proteomes" id="UP001141327">
    <property type="component" value="Unassembled WGS sequence"/>
</dbReference>
<organism evidence="1 2">
    <name type="scientific">Paratrimastix pyriformis</name>
    <dbReference type="NCBI Taxonomy" id="342808"/>
    <lineage>
        <taxon>Eukaryota</taxon>
        <taxon>Metamonada</taxon>
        <taxon>Preaxostyla</taxon>
        <taxon>Paratrimastigidae</taxon>
        <taxon>Paratrimastix</taxon>
    </lineage>
</organism>
<dbReference type="EMBL" id="JAPMOS010000124">
    <property type="protein sequence ID" value="KAJ4454998.1"/>
    <property type="molecule type" value="Genomic_DNA"/>
</dbReference>
<comment type="caution">
    <text evidence="1">The sequence shown here is derived from an EMBL/GenBank/DDBJ whole genome shotgun (WGS) entry which is preliminary data.</text>
</comment>
<protein>
    <submittedName>
        <fullName evidence="1">Uncharacterized protein</fullName>
    </submittedName>
</protein>